<keyword evidence="5 6" id="KW-0539">Nucleus</keyword>
<dbReference type="NCBIfam" id="TIGR00524">
    <property type="entry name" value="eIF-2B_rel"/>
    <property type="match status" value="1"/>
</dbReference>
<comment type="catalytic activity">
    <reaction evidence="6">
        <text>5-(methylsulfanyl)-alpha-D-ribose 1-phosphate = 5-(methylsulfanyl)-D-ribulose 1-phosphate</text>
        <dbReference type="Rhea" id="RHEA:19989"/>
        <dbReference type="ChEBI" id="CHEBI:58533"/>
        <dbReference type="ChEBI" id="CHEBI:58548"/>
        <dbReference type="EC" id="5.3.1.23"/>
    </reaction>
</comment>
<dbReference type="InterPro" id="IPR011559">
    <property type="entry name" value="Initiation_fac_2B_a/b/d"/>
</dbReference>
<dbReference type="InterPro" id="IPR027363">
    <property type="entry name" value="M1Pi_N"/>
</dbReference>
<dbReference type="Proteomes" id="UP001549921">
    <property type="component" value="Unassembled WGS sequence"/>
</dbReference>
<dbReference type="Gene3D" id="1.20.120.420">
    <property type="entry name" value="translation initiation factor eif-2b, domain 1"/>
    <property type="match status" value="1"/>
</dbReference>
<keyword evidence="2 6" id="KW-0028">Amino-acid biosynthesis</keyword>
<dbReference type="Pfam" id="PF01008">
    <property type="entry name" value="IF-2B"/>
    <property type="match status" value="1"/>
</dbReference>
<dbReference type="EMBL" id="JBEDNZ010000010">
    <property type="protein sequence ID" value="KAL0832620.1"/>
    <property type="molecule type" value="Genomic_DNA"/>
</dbReference>
<feature type="site" description="Transition state stabilizer" evidence="6">
    <location>
        <position position="166"/>
    </location>
</feature>
<dbReference type="PANTHER" id="PTHR43475">
    <property type="entry name" value="METHYLTHIORIBOSE-1-PHOSPHATE ISOMERASE"/>
    <property type="match status" value="1"/>
</dbReference>
<evidence type="ECO:0000256" key="2">
    <source>
        <dbReference type="ARBA" id="ARBA00022605"/>
    </source>
</evidence>
<dbReference type="GO" id="GO:0019509">
    <property type="term" value="P:L-methionine salvage from methylthioadenosine"/>
    <property type="evidence" value="ECO:0007669"/>
    <property type="project" value="UniProtKB-UniRule"/>
</dbReference>
<dbReference type="GO" id="GO:0005737">
    <property type="term" value="C:cytoplasm"/>
    <property type="evidence" value="ECO:0007669"/>
    <property type="project" value="UniProtKB-SubCell"/>
</dbReference>
<dbReference type="InterPro" id="IPR042529">
    <property type="entry name" value="IF_2B-like_C"/>
</dbReference>
<comment type="pathway">
    <text evidence="6">Amino-acid biosynthesis; L-methionine biosynthesis via salvage pathway; L-methionine from S-methyl-5-thio-alpha-D-ribose 1-phosphate: step 1/6.</text>
</comment>
<comment type="subcellular location">
    <subcellularLocation>
        <location evidence="6">Cytoplasm</location>
    </subcellularLocation>
    <subcellularLocation>
        <location evidence="6">Nucleus</location>
    </subcellularLocation>
</comment>
<comment type="similarity">
    <text evidence="6">Belongs to the eIF-2B alpha/beta/delta subunits family. MtnA subfamily.</text>
</comment>
<evidence type="ECO:0000313" key="7">
    <source>
        <dbReference type="EMBL" id="KAL0832620.1"/>
    </source>
</evidence>
<dbReference type="InterPro" id="IPR005251">
    <property type="entry name" value="IF-M1Pi"/>
</dbReference>
<protein>
    <recommendedName>
        <fullName evidence="6">Methylthioribose-1-phosphate isomerase</fullName>
        <shortName evidence="6">M1Pi</shortName>
        <shortName evidence="6">MTR-1-P isomerase</shortName>
        <ecNumber evidence="6">5.3.1.23</ecNumber>
    </recommendedName>
    <alternativeName>
        <fullName evidence="6">S-methyl-5-thioribose-1-phosphate isomerase</fullName>
    </alternativeName>
    <alternativeName>
        <fullName evidence="6">Translation initiation factor eIF-2B subunit alpha/beta/delta-like protein</fullName>
    </alternativeName>
</protein>
<dbReference type="SUPFAM" id="SSF100950">
    <property type="entry name" value="NagB/RpiA/CoA transferase-like"/>
    <property type="match status" value="1"/>
</dbReference>
<evidence type="ECO:0000256" key="1">
    <source>
        <dbReference type="ARBA" id="ARBA00022490"/>
    </source>
</evidence>
<evidence type="ECO:0000256" key="3">
    <source>
        <dbReference type="ARBA" id="ARBA00023167"/>
    </source>
</evidence>
<keyword evidence="1 6" id="KW-0963">Cytoplasm</keyword>
<dbReference type="NCBIfam" id="TIGR00512">
    <property type="entry name" value="salvage_mtnA"/>
    <property type="match status" value="1"/>
</dbReference>
<dbReference type="FunFam" id="1.20.120.420:FF:000010">
    <property type="entry name" value="Methylthioribose-1-phosphate isomerase"/>
    <property type="match status" value="1"/>
</dbReference>
<dbReference type="HAMAP" id="MF_01678">
    <property type="entry name" value="Salvage_MtnA"/>
    <property type="match status" value="1"/>
</dbReference>
<dbReference type="FunFam" id="3.40.50.10470:FF:000003">
    <property type="entry name" value="Methylthioribose-1-phosphate isomerase"/>
    <property type="match status" value="1"/>
</dbReference>
<dbReference type="GO" id="GO:0046523">
    <property type="term" value="F:S-methyl-5-thioribose-1-phosphate isomerase activity"/>
    <property type="evidence" value="ECO:0007669"/>
    <property type="project" value="UniProtKB-UniRule"/>
</dbReference>
<keyword evidence="3 6" id="KW-0486">Methionine biosynthesis</keyword>
<feature type="active site" description="Proton donor" evidence="6">
    <location>
        <position position="246"/>
    </location>
</feature>
<evidence type="ECO:0000256" key="6">
    <source>
        <dbReference type="HAMAP-Rule" id="MF_03119"/>
    </source>
</evidence>
<dbReference type="InterPro" id="IPR000649">
    <property type="entry name" value="IF-2B-related"/>
</dbReference>
<gene>
    <name evidence="7" type="ORF">ABMA28_000817</name>
</gene>
<dbReference type="EC" id="5.3.1.23" evidence="6"/>
<dbReference type="NCBIfam" id="NF004326">
    <property type="entry name" value="PRK05720.1"/>
    <property type="match status" value="1"/>
</dbReference>
<keyword evidence="4 6" id="KW-0413">Isomerase</keyword>
<dbReference type="PANTHER" id="PTHR43475:SF1">
    <property type="entry name" value="METHYLTHIORIBOSE-1-PHOSPHATE ISOMERASE"/>
    <property type="match status" value="1"/>
</dbReference>
<name>A0ABD0T3M2_LOXSC</name>
<dbReference type="AlphaFoldDB" id="A0ABD0T3M2"/>
<dbReference type="Gene3D" id="3.40.50.10470">
    <property type="entry name" value="Translation initiation factor eif-2b, domain 2"/>
    <property type="match status" value="1"/>
</dbReference>
<dbReference type="InterPro" id="IPR037171">
    <property type="entry name" value="NagB/RpiA_transferase-like"/>
</dbReference>
<evidence type="ECO:0000256" key="4">
    <source>
        <dbReference type="ARBA" id="ARBA00023235"/>
    </source>
</evidence>
<evidence type="ECO:0000256" key="5">
    <source>
        <dbReference type="ARBA" id="ARBA00023242"/>
    </source>
</evidence>
<proteinExistence type="inferred from homology"/>
<organism evidence="7 8">
    <name type="scientific">Loxostege sticticalis</name>
    <name type="common">Beet webworm moth</name>
    <dbReference type="NCBI Taxonomy" id="481309"/>
    <lineage>
        <taxon>Eukaryota</taxon>
        <taxon>Metazoa</taxon>
        <taxon>Ecdysozoa</taxon>
        <taxon>Arthropoda</taxon>
        <taxon>Hexapoda</taxon>
        <taxon>Insecta</taxon>
        <taxon>Pterygota</taxon>
        <taxon>Neoptera</taxon>
        <taxon>Endopterygota</taxon>
        <taxon>Lepidoptera</taxon>
        <taxon>Glossata</taxon>
        <taxon>Ditrysia</taxon>
        <taxon>Pyraloidea</taxon>
        <taxon>Crambidae</taxon>
        <taxon>Pyraustinae</taxon>
        <taxon>Loxostege</taxon>
    </lineage>
</organism>
<comment type="caution">
    <text evidence="7">The sequence shown here is derived from an EMBL/GenBank/DDBJ whole genome shotgun (WGS) entry which is preliminary data.</text>
</comment>
<accession>A0ABD0T3M2</accession>
<dbReference type="GO" id="GO:0005634">
    <property type="term" value="C:nucleus"/>
    <property type="evidence" value="ECO:0007669"/>
    <property type="project" value="UniProtKB-SubCell"/>
</dbReference>
<reference evidence="7 8" key="1">
    <citation type="submission" date="2024-06" db="EMBL/GenBank/DDBJ databases">
        <title>A chromosome-level genome assembly of beet webworm, Loxostege sticticalis.</title>
        <authorList>
            <person name="Zhang Y."/>
        </authorList>
    </citation>
    <scope>NUCLEOTIDE SEQUENCE [LARGE SCALE GENOMIC DNA]</scope>
    <source>
        <strain evidence="7">AQ028</strain>
        <tissue evidence="7">Male pupae</tissue>
    </source>
</reference>
<evidence type="ECO:0000313" key="8">
    <source>
        <dbReference type="Proteomes" id="UP001549921"/>
    </source>
</evidence>
<comment type="function">
    <text evidence="6">Catalyzes the interconversion of methylthioribose-1-phosphate (MTR-1-P) into methylthioribulose-1-phosphate (MTRu-1-P).</text>
</comment>
<sequence>MSLESIRYKRGNLEILDQLLLPLQTRYVKVQGVEDGWKVINKMQVRGAPAIAIVGCLSLAVELLKDEMDDKKVMRQEIEGKLNYLVSARPTAVNIKLAADELINLANTLSADDNVSSSEFKDRFIARIESMLAKDIEDNKAIGKFGSEAILSRLEGDGQVRILTHCNTGSLATAGYGTALGVIRSLHGSKRLEHVYCTETRPYNQGARLTAYELVHEKIPATLIVDSMVSALMHTRNITAVVVGADRVASNGDTANKIGTYQIAIVARHHDVPFYVAAPLSSIDMSLTSGDRIKIEERPDREMTHIGEHRIAAPGINCWNPSFDVTPANLITGIITEKGVFTPSRLKDEIPKYHSPIASS</sequence>